<dbReference type="PANTHER" id="PTHR21490">
    <property type="entry name" value="ENKURIN-RELATED"/>
    <property type="match status" value="1"/>
</dbReference>
<feature type="region of interest" description="Disordered" evidence="6">
    <location>
        <begin position="217"/>
        <end position="247"/>
    </location>
</feature>
<feature type="compositionally biased region" description="Basic residues" evidence="6">
    <location>
        <begin position="220"/>
        <end position="229"/>
    </location>
</feature>
<evidence type="ECO:0000256" key="1">
    <source>
        <dbReference type="ARBA" id="ARBA00004138"/>
    </source>
</evidence>
<reference evidence="8" key="1">
    <citation type="submission" date="2021-02" db="EMBL/GenBank/DDBJ databases">
        <authorList>
            <person name="Dougan E. K."/>
            <person name="Rhodes N."/>
            <person name="Thang M."/>
            <person name="Chan C."/>
        </authorList>
    </citation>
    <scope>NUCLEOTIDE SEQUENCE</scope>
</reference>
<evidence type="ECO:0000256" key="6">
    <source>
        <dbReference type="SAM" id="MobiDB-lite"/>
    </source>
</evidence>
<feature type="domain" description="Enkurin" evidence="7">
    <location>
        <begin position="573"/>
        <end position="665"/>
    </location>
</feature>
<gene>
    <name evidence="8" type="ORF">SNEC2469_LOCUS810</name>
</gene>
<dbReference type="InterPro" id="IPR027012">
    <property type="entry name" value="Enkurin_dom"/>
</dbReference>
<dbReference type="PROSITE" id="PS51665">
    <property type="entry name" value="ENKURIN"/>
    <property type="match status" value="1"/>
</dbReference>
<feature type="compositionally biased region" description="Basic and acidic residues" evidence="6">
    <location>
        <begin position="575"/>
        <end position="584"/>
    </location>
</feature>
<evidence type="ECO:0000313" key="8">
    <source>
        <dbReference type="EMBL" id="CAE7184011.1"/>
    </source>
</evidence>
<evidence type="ECO:0000259" key="7">
    <source>
        <dbReference type="PROSITE" id="PS51665"/>
    </source>
</evidence>
<dbReference type="OrthoDB" id="429013at2759"/>
<dbReference type="PANTHER" id="PTHR21490:SF2">
    <property type="entry name" value="ENKURIN DOMAIN-CONTAINING PROTEIN 1"/>
    <property type="match status" value="1"/>
</dbReference>
<organism evidence="8 9">
    <name type="scientific">Symbiodinium necroappetens</name>
    <dbReference type="NCBI Taxonomy" id="1628268"/>
    <lineage>
        <taxon>Eukaryota</taxon>
        <taxon>Sar</taxon>
        <taxon>Alveolata</taxon>
        <taxon>Dinophyceae</taxon>
        <taxon>Suessiales</taxon>
        <taxon>Symbiodiniaceae</taxon>
        <taxon>Symbiodinium</taxon>
    </lineage>
</organism>
<dbReference type="AlphaFoldDB" id="A0A812IWF4"/>
<keyword evidence="9" id="KW-1185">Reference proteome</keyword>
<proteinExistence type="predicted"/>
<keyword evidence="3" id="KW-0963">Cytoplasm</keyword>
<feature type="compositionally biased region" description="Low complexity" evidence="6">
    <location>
        <begin position="21"/>
        <end position="34"/>
    </location>
</feature>
<comment type="subcellular location">
    <subcellularLocation>
        <location evidence="1">Cell projection</location>
        <location evidence="1">Cilium</location>
    </subcellularLocation>
    <subcellularLocation>
        <location evidence="2">Cytoplasm</location>
        <location evidence="2">Cytoskeleton</location>
    </subcellularLocation>
</comment>
<evidence type="ECO:0000256" key="3">
    <source>
        <dbReference type="ARBA" id="ARBA00022490"/>
    </source>
</evidence>
<sequence length="691" mass="76172">MAAASWRSGMRSVCFDPTGFSNSVSLLPNPSSASKPKRQSSKGRADGSSRPLGPEPQNEFELPRGSLESQRWRSRKVAAKLQALLGNFQNPALVSKMPWVRSQHKQAEHKIPSFVMSKDDLTQLLKAEEADRFHIAERRARQLRAAVTIDDQAADELDMERRGLDALQITSDLNPAFAEGLVRFGVLRHEVKEKAQERRAKANRLLSRVAAEVQHGQGLSKRRLKRGRSRGFEENPEEVEEVPKAPAQVEDEGDIMRRHRLELEKPIAKFDKWVDGHLRRQGLVRPKTAPAKIGRTLSKFLGGLEYDGAMKRSLSQSKDPDAPGAGGEEHLVGSARTVVTCLNYGVQLPLSLAFSVWSSKGTRLDQRLRRSHQHRLQCCGQTLLPCAVRFYHQDTFTLHLTELRVLKVIACHDDASVDCESCPPLSVIGSYFCLVLDLLFWFAARAIALTKTSPLDVDRHVALNPGILLVWHDALEPLSRIVHAKLEGDSAGAGKGTCQDPSTGSHSDGTCASSTCACGAQGASLAEDIAATFTSSSTCTREPGENGEGWTSKVTQLPPLQNPRAGKVPAYLKRRQAELAEQRRRAANPPEPKPPPGYRRVPEAERQVTLEALQRRKVEVERALSLLPFKIETVGQKRREKELLHSVAQVEKLLQMFGHATVYMPEDAAPIVAESLPSLALPGKAPAISPL</sequence>
<dbReference type="GO" id="GO:0005881">
    <property type="term" value="C:cytoplasmic microtubule"/>
    <property type="evidence" value="ECO:0007669"/>
    <property type="project" value="TreeGrafter"/>
</dbReference>
<dbReference type="InterPro" id="IPR052102">
    <property type="entry name" value="Enkurin_domain-protein"/>
</dbReference>
<dbReference type="GO" id="GO:0005929">
    <property type="term" value="C:cilium"/>
    <property type="evidence" value="ECO:0007669"/>
    <property type="project" value="UniProtKB-SubCell"/>
</dbReference>
<comment type="caution">
    <text evidence="8">The sequence shown here is derived from an EMBL/GenBank/DDBJ whole genome shotgun (WGS) entry which is preliminary data.</text>
</comment>
<dbReference type="Proteomes" id="UP000601435">
    <property type="component" value="Unassembled WGS sequence"/>
</dbReference>
<evidence type="ECO:0000313" key="9">
    <source>
        <dbReference type="Proteomes" id="UP000601435"/>
    </source>
</evidence>
<keyword evidence="5" id="KW-0966">Cell projection</keyword>
<evidence type="ECO:0000256" key="5">
    <source>
        <dbReference type="ARBA" id="ARBA00023273"/>
    </source>
</evidence>
<dbReference type="EMBL" id="CAJNJA010005142">
    <property type="protein sequence ID" value="CAE7184011.1"/>
    <property type="molecule type" value="Genomic_DNA"/>
</dbReference>
<accession>A0A812IWF4</accession>
<name>A0A812IWF4_9DINO</name>
<evidence type="ECO:0000256" key="2">
    <source>
        <dbReference type="ARBA" id="ARBA00004245"/>
    </source>
</evidence>
<evidence type="ECO:0000256" key="4">
    <source>
        <dbReference type="ARBA" id="ARBA00023212"/>
    </source>
</evidence>
<feature type="region of interest" description="Disordered" evidence="6">
    <location>
        <begin position="20"/>
        <end position="67"/>
    </location>
</feature>
<dbReference type="Pfam" id="PF13864">
    <property type="entry name" value="Enkurin"/>
    <property type="match status" value="1"/>
</dbReference>
<feature type="region of interest" description="Disordered" evidence="6">
    <location>
        <begin position="536"/>
        <end position="602"/>
    </location>
</feature>
<keyword evidence="4" id="KW-0206">Cytoskeleton</keyword>
<protein>
    <recommendedName>
        <fullName evidence="7">Enkurin domain-containing protein</fullName>
    </recommendedName>
</protein>